<dbReference type="EMBL" id="LGIQ01000001">
    <property type="protein sequence ID" value="KNB74819.1"/>
    <property type="molecule type" value="Genomic_DNA"/>
</dbReference>
<dbReference type="InterPro" id="IPR051324">
    <property type="entry name" value="Stress/Tellurium_Resist"/>
</dbReference>
<evidence type="ECO:0000313" key="4">
    <source>
        <dbReference type="EMBL" id="KNB74819.1"/>
    </source>
</evidence>
<keyword evidence="6" id="KW-1185">Reference proteome</keyword>
<gene>
    <name evidence="3" type="primary">terA</name>
    <name evidence="4" type="ORF">ADS79_00395</name>
    <name evidence="3" type="ORF">BRE01_56690</name>
</gene>
<dbReference type="RefSeq" id="WP_049736443.1">
    <property type="nucleotide sequence ID" value="NZ_BJON01000024.1"/>
</dbReference>
<protein>
    <submittedName>
        <fullName evidence="4">Tellurium resistance protein TerA</fullName>
    </submittedName>
</protein>
<dbReference type="InterPro" id="IPR017115">
    <property type="entry name" value="Tellurite_resistance_TerA"/>
</dbReference>
<dbReference type="Gene3D" id="2.60.60.30">
    <property type="entry name" value="sav2460 like domains"/>
    <property type="match status" value="2"/>
</dbReference>
<name>A0A0K9Z1I5_9BACL</name>
<dbReference type="EMBL" id="BJON01000024">
    <property type="protein sequence ID" value="GED71967.1"/>
    <property type="molecule type" value="Genomic_DNA"/>
</dbReference>
<dbReference type="OrthoDB" id="179721at2"/>
<dbReference type="CDD" id="cd06974">
    <property type="entry name" value="TerD_like"/>
    <property type="match status" value="2"/>
</dbReference>
<feature type="region of interest" description="Disordered" evidence="1">
    <location>
        <begin position="185"/>
        <end position="209"/>
    </location>
</feature>
<dbReference type="InterPro" id="IPR003325">
    <property type="entry name" value="TerD"/>
</dbReference>
<reference evidence="5" key="1">
    <citation type="submission" date="2015-07" db="EMBL/GenBank/DDBJ databases">
        <title>Genome sequencing project for genomic taxonomy and phylogenomics of Bacillus-like bacteria.</title>
        <authorList>
            <person name="Liu B."/>
            <person name="Wang J."/>
            <person name="Zhu Y."/>
            <person name="Liu G."/>
            <person name="Chen Q."/>
            <person name="Chen Z."/>
            <person name="Lan J."/>
            <person name="Che J."/>
            <person name="Ge C."/>
            <person name="Shi H."/>
            <person name="Pan Z."/>
            <person name="Liu X."/>
        </authorList>
    </citation>
    <scope>NUCLEOTIDE SEQUENCE [LARGE SCALE GENOMIC DNA]</scope>
    <source>
        <strain evidence="5">DSM 9887</strain>
    </source>
</reference>
<dbReference type="PANTHER" id="PTHR32097:SF3">
    <property type="entry name" value="TELLURITE RESISTANCE PROTEIN"/>
    <property type="match status" value="1"/>
</dbReference>
<dbReference type="Pfam" id="PF02342">
    <property type="entry name" value="TerD"/>
    <property type="match status" value="1"/>
</dbReference>
<organism evidence="4 5">
    <name type="scientific">Brevibacillus reuszeri</name>
    <dbReference type="NCBI Taxonomy" id="54915"/>
    <lineage>
        <taxon>Bacteria</taxon>
        <taxon>Bacillati</taxon>
        <taxon>Bacillota</taxon>
        <taxon>Bacilli</taxon>
        <taxon>Bacillales</taxon>
        <taxon>Paenibacillaceae</taxon>
        <taxon>Brevibacillus</taxon>
    </lineage>
</organism>
<evidence type="ECO:0000313" key="5">
    <source>
        <dbReference type="Proteomes" id="UP000036834"/>
    </source>
</evidence>
<dbReference type="STRING" id="54915.ADS79_00395"/>
<dbReference type="PATRIC" id="fig|54915.3.peg.88"/>
<dbReference type="PANTHER" id="PTHR32097">
    <property type="entry name" value="CAMP-BINDING PROTEIN 1-RELATED"/>
    <property type="match status" value="1"/>
</dbReference>
<evidence type="ECO:0000259" key="2">
    <source>
        <dbReference type="Pfam" id="PF02342"/>
    </source>
</evidence>
<evidence type="ECO:0000313" key="3">
    <source>
        <dbReference type="EMBL" id="GED71967.1"/>
    </source>
</evidence>
<dbReference type="Proteomes" id="UP000319578">
    <property type="component" value="Unassembled WGS sequence"/>
</dbReference>
<sequence>MGITTIKGQKIDVTKTNPGLSKTTIELSWASNNGHDLDASAFLVGASGKVDRDEDFIFYGNPRSMNGSVSLQTGSTERQLFDIDLAKVPTNVEKIAFTLTIYDAIARNHSFNRVSNLCLRVLHGSTKAEIIQFPLDNFTIENAIVAGELYRHQGQWKFNAIGSGFHGGLAALCGNFGIEVTQEKTQELGASETKPKPAPKPEPVVSTSPPISITKVELKKKGEAISLKKTSTNLGEILVNLNWNKGTKQSMGFLGRSKGIDLDLGCLYEMSDGEKGCIQALGRRFGSYSGFPYISLDGDDRTGTRSEGENLRINGNNVKDFERILIYAYIYEGVAKWAETDGVVTIKQADNPAIEVRMDVHDRNKVMCAVAMIERQGDTFNIRRLVDYFSGHSEMDRHFGWNMRWTNASK</sequence>
<proteinExistence type="predicted"/>
<evidence type="ECO:0000256" key="1">
    <source>
        <dbReference type="SAM" id="MobiDB-lite"/>
    </source>
</evidence>
<reference evidence="4" key="2">
    <citation type="submission" date="2015-07" db="EMBL/GenBank/DDBJ databases">
        <title>MeaNS - Measles Nucleotide Surveillance Program.</title>
        <authorList>
            <person name="Tran T."/>
            <person name="Druce J."/>
        </authorList>
    </citation>
    <scope>NUCLEOTIDE SEQUENCE</scope>
    <source>
        <strain evidence="4">DSM 9887</strain>
    </source>
</reference>
<dbReference type="AlphaFoldDB" id="A0A0K9Z1I5"/>
<comment type="caution">
    <text evidence="4">The sequence shown here is derived from an EMBL/GenBank/DDBJ whole genome shotgun (WGS) entry which is preliminary data.</text>
</comment>
<evidence type="ECO:0000313" key="6">
    <source>
        <dbReference type="Proteomes" id="UP000319578"/>
    </source>
</evidence>
<dbReference type="Proteomes" id="UP000036834">
    <property type="component" value="Unassembled WGS sequence"/>
</dbReference>
<accession>A0A0K9Z1I5</accession>
<reference evidence="3 6" key="3">
    <citation type="submission" date="2019-06" db="EMBL/GenBank/DDBJ databases">
        <title>Whole genome shotgun sequence of Brevibacillus reuszeri NBRC 15719.</title>
        <authorList>
            <person name="Hosoyama A."/>
            <person name="Uohara A."/>
            <person name="Ohji S."/>
            <person name="Ichikawa N."/>
        </authorList>
    </citation>
    <scope>NUCLEOTIDE SEQUENCE [LARGE SCALE GENOMIC DNA]</scope>
    <source>
        <strain evidence="3 6">NBRC 15719</strain>
    </source>
</reference>
<feature type="domain" description="TerD" evidence="2">
    <location>
        <begin position="1"/>
        <end position="176"/>
    </location>
</feature>
<dbReference type="PIRSF" id="PIRSF037118">
    <property type="entry name" value="Tellurite_resistance_TerA"/>
    <property type="match status" value="1"/>
</dbReference>